<dbReference type="GO" id="GO:0006567">
    <property type="term" value="P:L-threonine catabolic process"/>
    <property type="evidence" value="ECO:0007669"/>
    <property type="project" value="TreeGrafter"/>
</dbReference>
<dbReference type="EMBL" id="UINC01017316">
    <property type="protein sequence ID" value="SVA71627.1"/>
    <property type="molecule type" value="Genomic_DNA"/>
</dbReference>
<dbReference type="PANTHER" id="PTHR48078">
    <property type="entry name" value="THREONINE DEHYDRATASE, MITOCHONDRIAL-RELATED"/>
    <property type="match status" value="1"/>
</dbReference>
<keyword evidence="3" id="KW-0456">Lyase</keyword>
<dbReference type="GO" id="GO:0009097">
    <property type="term" value="P:isoleucine biosynthetic process"/>
    <property type="evidence" value="ECO:0007669"/>
    <property type="project" value="TreeGrafter"/>
</dbReference>
<accession>A0A381Y5G0</accession>
<dbReference type="InterPro" id="IPR050147">
    <property type="entry name" value="Ser/Thr_Dehydratase"/>
</dbReference>
<comment type="cofactor">
    <cofactor evidence="1">
        <name>pyridoxal 5'-phosphate</name>
        <dbReference type="ChEBI" id="CHEBI:597326"/>
    </cofactor>
</comment>
<dbReference type="AlphaFoldDB" id="A0A381Y5G0"/>
<keyword evidence="2" id="KW-0663">Pyridoxal phosphate</keyword>
<gene>
    <name evidence="5" type="ORF">METZ01_LOCUS124481</name>
</gene>
<name>A0A381Y5G0_9ZZZZ</name>
<evidence type="ECO:0000256" key="1">
    <source>
        <dbReference type="ARBA" id="ARBA00001933"/>
    </source>
</evidence>
<dbReference type="GO" id="GO:0004794">
    <property type="term" value="F:threonine deaminase activity"/>
    <property type="evidence" value="ECO:0007669"/>
    <property type="project" value="TreeGrafter"/>
</dbReference>
<feature type="domain" description="Tryptophan synthase beta chain-like PALP" evidence="4">
    <location>
        <begin position="38"/>
        <end position="339"/>
    </location>
</feature>
<sequence>MDITYDLNPVLNDGIVKGASGTERFLPTLPINDPKNLVTLGEGDTPVIELPTVGESLGLTNLYGKMEYFNPTGSFKDRGNAVQVSVLKETGVTDVADITGGNGGLSFAAYCARAGINCHGFTNPKDPIPPKLRAILLHGVDVHWAEGFRSEVEEASVRFAESIGAVSMMYSSNIYFIEGLKPIAYEIGVQMNPLPDHIIAPASNGSILQGLWRGFTEMLEDGRIERIPRLHAVQTEQVQPIVAACNGNSWTRPDYVDSVATGILGGHPPRLNDLVRLIDATDGRAVAVNEERIIFWQARLAKLEGIFVEPTSAIVLGALEKLVESNVISAHETVLVPFTAYGGKESIPVTEL</sequence>
<reference evidence="5" key="1">
    <citation type="submission" date="2018-05" db="EMBL/GenBank/DDBJ databases">
        <authorList>
            <person name="Lanie J.A."/>
            <person name="Ng W.-L."/>
            <person name="Kazmierczak K.M."/>
            <person name="Andrzejewski T.M."/>
            <person name="Davidsen T.M."/>
            <person name="Wayne K.J."/>
            <person name="Tettelin H."/>
            <person name="Glass J.I."/>
            <person name="Rusch D."/>
            <person name="Podicherti R."/>
            <person name="Tsui H.-C.T."/>
            <person name="Winkler M.E."/>
        </authorList>
    </citation>
    <scope>NUCLEOTIDE SEQUENCE</scope>
</reference>
<dbReference type="InterPro" id="IPR001926">
    <property type="entry name" value="TrpB-like_PALP"/>
</dbReference>
<protein>
    <recommendedName>
        <fullName evidence="4">Tryptophan synthase beta chain-like PALP domain-containing protein</fullName>
    </recommendedName>
</protein>
<dbReference type="SUPFAM" id="SSF53686">
    <property type="entry name" value="Tryptophan synthase beta subunit-like PLP-dependent enzymes"/>
    <property type="match status" value="1"/>
</dbReference>
<dbReference type="Pfam" id="PF00291">
    <property type="entry name" value="PALP"/>
    <property type="match status" value="1"/>
</dbReference>
<dbReference type="PANTHER" id="PTHR48078:SF6">
    <property type="entry name" value="L-THREONINE DEHYDRATASE CATABOLIC TDCB"/>
    <property type="match status" value="1"/>
</dbReference>
<dbReference type="GO" id="GO:0003941">
    <property type="term" value="F:L-serine ammonia-lyase activity"/>
    <property type="evidence" value="ECO:0007669"/>
    <property type="project" value="TreeGrafter"/>
</dbReference>
<evidence type="ECO:0000256" key="2">
    <source>
        <dbReference type="ARBA" id="ARBA00022898"/>
    </source>
</evidence>
<dbReference type="GO" id="GO:0006565">
    <property type="term" value="P:L-serine catabolic process"/>
    <property type="evidence" value="ECO:0007669"/>
    <property type="project" value="TreeGrafter"/>
</dbReference>
<organism evidence="5">
    <name type="scientific">marine metagenome</name>
    <dbReference type="NCBI Taxonomy" id="408172"/>
    <lineage>
        <taxon>unclassified sequences</taxon>
        <taxon>metagenomes</taxon>
        <taxon>ecological metagenomes</taxon>
    </lineage>
</organism>
<dbReference type="Gene3D" id="3.40.50.1100">
    <property type="match status" value="2"/>
</dbReference>
<proteinExistence type="predicted"/>
<evidence type="ECO:0000313" key="5">
    <source>
        <dbReference type="EMBL" id="SVA71627.1"/>
    </source>
</evidence>
<evidence type="ECO:0000256" key="3">
    <source>
        <dbReference type="ARBA" id="ARBA00023239"/>
    </source>
</evidence>
<dbReference type="InterPro" id="IPR036052">
    <property type="entry name" value="TrpB-like_PALP_sf"/>
</dbReference>
<evidence type="ECO:0000259" key="4">
    <source>
        <dbReference type="Pfam" id="PF00291"/>
    </source>
</evidence>